<dbReference type="Pfam" id="PF01545">
    <property type="entry name" value="Cation_efflux"/>
    <property type="match status" value="1"/>
</dbReference>
<dbReference type="Gene3D" id="1.20.1510.10">
    <property type="entry name" value="Cation efflux protein transmembrane domain"/>
    <property type="match status" value="1"/>
</dbReference>
<keyword evidence="8" id="KW-0256">Endoplasmic reticulum</keyword>
<feature type="compositionally biased region" description="Basic residues" evidence="9">
    <location>
        <begin position="385"/>
        <end position="400"/>
    </location>
</feature>
<comment type="subcellular location">
    <subcellularLocation>
        <location evidence="8">Endoplasmic reticulum membrane</location>
        <topology evidence="8">Multi-pass membrane protein</topology>
    </subcellularLocation>
    <subcellularLocation>
        <location evidence="1">Membrane</location>
        <topology evidence="1">Multi-pass membrane protein</topology>
    </subcellularLocation>
</comment>
<gene>
    <name evidence="11" type="ORF">CIRG_10165</name>
</gene>
<feature type="transmembrane region" description="Helical" evidence="8">
    <location>
        <begin position="211"/>
        <end position="230"/>
    </location>
</feature>
<dbReference type="GO" id="GO:0031410">
    <property type="term" value="C:cytoplasmic vesicle"/>
    <property type="evidence" value="ECO:0007669"/>
    <property type="project" value="TreeGrafter"/>
</dbReference>
<dbReference type="InterPro" id="IPR027469">
    <property type="entry name" value="Cation_efflux_TMD_sf"/>
</dbReference>
<evidence type="ECO:0000256" key="3">
    <source>
        <dbReference type="ARBA" id="ARBA00022448"/>
    </source>
</evidence>
<keyword evidence="6 8" id="KW-0406">Ion transport</keyword>
<feature type="compositionally biased region" description="Basic and acidic residues" evidence="9">
    <location>
        <begin position="97"/>
        <end position="110"/>
    </location>
</feature>
<feature type="compositionally biased region" description="Basic residues" evidence="9">
    <location>
        <begin position="15"/>
        <end position="32"/>
    </location>
</feature>
<dbReference type="PANTHER" id="PTHR45755">
    <property type="match status" value="1"/>
</dbReference>
<dbReference type="GO" id="GO:0005794">
    <property type="term" value="C:Golgi apparatus"/>
    <property type="evidence" value="ECO:0007669"/>
    <property type="project" value="TreeGrafter"/>
</dbReference>
<feature type="transmembrane region" description="Helical" evidence="8">
    <location>
        <begin position="172"/>
        <end position="190"/>
    </location>
</feature>
<dbReference type="AlphaFoldDB" id="A0A0J7AY42"/>
<feature type="region of interest" description="Disordered" evidence="9">
    <location>
        <begin position="384"/>
        <end position="431"/>
    </location>
</feature>
<feature type="transmembrane region" description="Helical" evidence="8">
    <location>
        <begin position="319"/>
        <end position="337"/>
    </location>
</feature>
<evidence type="ECO:0000313" key="12">
    <source>
        <dbReference type="Proteomes" id="UP000054565"/>
    </source>
</evidence>
<dbReference type="OrthoDB" id="78669at2759"/>
<evidence type="ECO:0000256" key="1">
    <source>
        <dbReference type="ARBA" id="ARBA00004141"/>
    </source>
</evidence>
<accession>A0A0J7AY42</accession>
<dbReference type="STRING" id="404692.A0A0J7AY42"/>
<dbReference type="GO" id="GO:0006882">
    <property type="term" value="P:intracellular zinc ion homeostasis"/>
    <property type="evidence" value="ECO:0007669"/>
    <property type="project" value="InterPro"/>
</dbReference>
<keyword evidence="4 8" id="KW-0812">Transmembrane</keyword>
<feature type="region of interest" description="Disordered" evidence="9">
    <location>
        <begin position="1"/>
        <end position="113"/>
    </location>
</feature>
<keyword evidence="3 8" id="KW-0813">Transport</keyword>
<comment type="function">
    <text evidence="8">Functions as a zinc transporter.</text>
</comment>
<dbReference type="NCBIfam" id="TIGR01297">
    <property type="entry name" value="CDF"/>
    <property type="match status" value="1"/>
</dbReference>
<comment type="similarity">
    <text evidence="2 8">Belongs to the cation diffusion facilitator (CDF) transporter (TC 2.A.4) family. SLC30A subfamily.</text>
</comment>
<evidence type="ECO:0000313" key="11">
    <source>
        <dbReference type="EMBL" id="KMP02342.1"/>
    </source>
</evidence>
<dbReference type="GO" id="GO:1904257">
    <property type="term" value="P:zinc ion import into Golgi lumen"/>
    <property type="evidence" value="ECO:0007669"/>
    <property type="project" value="TreeGrafter"/>
</dbReference>
<evidence type="ECO:0000256" key="5">
    <source>
        <dbReference type="ARBA" id="ARBA00022989"/>
    </source>
</evidence>
<dbReference type="Proteomes" id="UP000054565">
    <property type="component" value="Unassembled WGS sequence"/>
</dbReference>
<feature type="transmembrane region" description="Helical" evidence="8">
    <location>
        <begin position="245"/>
        <end position="267"/>
    </location>
</feature>
<evidence type="ECO:0000256" key="2">
    <source>
        <dbReference type="ARBA" id="ARBA00008873"/>
    </source>
</evidence>
<name>A0A0J7AY42_COCIT</name>
<feature type="compositionally biased region" description="Basic and acidic residues" evidence="9">
    <location>
        <begin position="420"/>
        <end position="431"/>
    </location>
</feature>
<dbReference type="GO" id="GO:0005385">
    <property type="term" value="F:zinc ion transmembrane transporter activity"/>
    <property type="evidence" value="ECO:0007669"/>
    <property type="project" value="UniProtKB-UniRule"/>
</dbReference>
<feature type="compositionally biased region" description="Low complexity" evidence="9">
    <location>
        <begin position="33"/>
        <end position="47"/>
    </location>
</feature>
<evidence type="ECO:0000256" key="6">
    <source>
        <dbReference type="ARBA" id="ARBA00023065"/>
    </source>
</evidence>
<protein>
    <recommendedName>
        <fullName evidence="8">Zinc transporter</fullName>
    </recommendedName>
</protein>
<feature type="transmembrane region" description="Helical" evidence="8">
    <location>
        <begin position="141"/>
        <end position="160"/>
    </location>
</feature>
<evidence type="ECO:0000256" key="8">
    <source>
        <dbReference type="RuleBase" id="RU369017"/>
    </source>
</evidence>
<dbReference type="InterPro" id="IPR002524">
    <property type="entry name" value="Cation_efflux"/>
</dbReference>
<reference evidence="12" key="1">
    <citation type="journal article" date="2010" name="Genome Res.">
        <title>Population genomic sequencing of Coccidioides fungi reveals recent hybridization and transposon control.</title>
        <authorList>
            <person name="Neafsey D.E."/>
            <person name="Barker B.M."/>
            <person name="Sharpton T.J."/>
            <person name="Stajich J.E."/>
            <person name="Park D.J."/>
            <person name="Whiston E."/>
            <person name="Hung C.-Y."/>
            <person name="McMahan C."/>
            <person name="White J."/>
            <person name="Sykes S."/>
            <person name="Heiman D."/>
            <person name="Young S."/>
            <person name="Zeng Q."/>
            <person name="Abouelleil A."/>
            <person name="Aftuck L."/>
            <person name="Bessette D."/>
            <person name="Brown A."/>
            <person name="FitzGerald M."/>
            <person name="Lui A."/>
            <person name="Macdonald J.P."/>
            <person name="Priest M."/>
            <person name="Orbach M.J."/>
            <person name="Galgiani J.N."/>
            <person name="Kirkland T.N."/>
            <person name="Cole G.T."/>
            <person name="Birren B.W."/>
            <person name="Henn M.R."/>
            <person name="Taylor J.W."/>
            <person name="Rounsley S.D."/>
        </authorList>
    </citation>
    <scope>NUCLEOTIDE SEQUENCE [LARGE SCALE GENOMIC DNA]</scope>
    <source>
        <strain evidence="12">RMSCC 2394</strain>
    </source>
</reference>
<dbReference type="GO" id="GO:0005789">
    <property type="term" value="C:endoplasmic reticulum membrane"/>
    <property type="evidence" value="ECO:0007669"/>
    <property type="project" value="UniProtKB-SubCell"/>
</dbReference>
<dbReference type="PANTHER" id="PTHR45755:SF4">
    <property type="entry name" value="ZINC TRANSPORTER 7"/>
    <property type="match status" value="1"/>
</dbReference>
<evidence type="ECO:0000256" key="7">
    <source>
        <dbReference type="ARBA" id="ARBA00023136"/>
    </source>
</evidence>
<organism evidence="11 12">
    <name type="scientific">Coccidioides immitis RMSCC 2394</name>
    <dbReference type="NCBI Taxonomy" id="404692"/>
    <lineage>
        <taxon>Eukaryota</taxon>
        <taxon>Fungi</taxon>
        <taxon>Dikarya</taxon>
        <taxon>Ascomycota</taxon>
        <taxon>Pezizomycotina</taxon>
        <taxon>Eurotiomycetes</taxon>
        <taxon>Eurotiomycetidae</taxon>
        <taxon>Onygenales</taxon>
        <taxon>Onygenaceae</taxon>
        <taxon>Coccidioides</taxon>
    </lineage>
</organism>
<feature type="domain" description="Cation efflux protein transmembrane" evidence="10">
    <location>
        <begin position="141"/>
        <end position="345"/>
    </location>
</feature>
<evidence type="ECO:0000256" key="9">
    <source>
        <dbReference type="SAM" id="MobiDB-lite"/>
    </source>
</evidence>
<sequence>MSATLIPPVTNGVRSGRHHHHHQHHGRSHKRAQPLSLSHQPQPSPSQADLLTPPSHGLPSTPRSPLFSGLIDVMEKDTGLPFHDSASSPEVTVLSEKPTEHTAKPPPEHKHPSRISLRLLKASEKWPLLHAILKERDSRRIFYFMSLNFSFMVVQLLYGITTGSLGLLSDSIHMLFDCFALAVGLSAAVMSKWPPSARFPFGYGKVDTLAGFANGVSLLIISIEIIFEAFERLISGSELNRLGELFIVSTLGLIVNMVGILAFDHAHHHGHGHSHSHGDHHHENMHGIYLHILADALGSVAVVGSTVLVHFFGWAGFDPIASCIIAVLIFVSAIPLVKTTAKTLLLAVPADVEYNLRDTLAGISTLRGVAGYTVPKFWLDDTHHDKKHGHGHHHHHHHPQHDHDHDHHNHHHRHGSTPSHARDCNDHTHSHGEKEMQNILGVIHVIASRGTDMADVQRRTIDYLRERNMDILVQVEREGEGRCWCGGGNKFIS</sequence>
<keyword evidence="5 8" id="KW-1133">Transmembrane helix</keyword>
<evidence type="ECO:0000259" key="10">
    <source>
        <dbReference type="Pfam" id="PF01545"/>
    </source>
</evidence>
<proteinExistence type="inferred from homology"/>
<dbReference type="EMBL" id="DS028102">
    <property type="protein sequence ID" value="KMP02342.1"/>
    <property type="molecule type" value="Genomic_DNA"/>
</dbReference>
<dbReference type="InterPro" id="IPR058533">
    <property type="entry name" value="Cation_efflux_TM"/>
</dbReference>
<dbReference type="FunFam" id="1.20.1510.10:FF:000014">
    <property type="entry name" value="Cation efflux protein/ zinc transporter"/>
    <property type="match status" value="1"/>
</dbReference>
<feature type="transmembrane region" description="Helical" evidence="8">
    <location>
        <begin position="288"/>
        <end position="313"/>
    </location>
</feature>
<keyword evidence="7 8" id="KW-0472">Membrane</keyword>
<dbReference type="InterPro" id="IPR045316">
    <property type="entry name" value="Msc2-like"/>
</dbReference>
<evidence type="ECO:0000256" key="4">
    <source>
        <dbReference type="ARBA" id="ARBA00022692"/>
    </source>
</evidence>
<dbReference type="SUPFAM" id="SSF161111">
    <property type="entry name" value="Cation efflux protein transmembrane domain-like"/>
    <property type="match status" value="1"/>
</dbReference>